<keyword evidence="8" id="KW-0812">Transmembrane</keyword>
<dbReference type="GO" id="GO:0004663">
    <property type="term" value="F:Rab geranylgeranyltransferase activity"/>
    <property type="evidence" value="ECO:0007669"/>
    <property type="project" value="UniProtKB-UniRule"/>
</dbReference>
<dbReference type="InterPro" id="IPR002088">
    <property type="entry name" value="Prenyl_trans_a"/>
</dbReference>
<dbReference type="RefSeq" id="XP_067922092.1">
    <property type="nucleotide sequence ID" value="XM_068065935.1"/>
</dbReference>
<sequence length="665" mass="75358">MHGRTKKSESALSLEEIEARRQKVKKGLKLLSHLLDQKNRGVYTPENFAATGKILDFAPEMGALWAYRREMLLHFLRQLRSEGEKDEEKEEEEKEGRSHANEEKTEEEEERNAEVHKEEEEEKDGEEKEQDGGHSVSKKRRKTNRIISSSSSSLSSSLPSSSSSRPSASSSVSCLTFLSHLHGGKDSQLDSCQKEGGADSSRDLHLLPPSPHLSFRDRAVFSLLYEELLSTRIAIAKKSSKNYCIWIHRTSCTGYLIHFLLSLSSTSPSLSSPSPASSLSSSPSPSPSSSASSLLSSSSFSLALSCILSLLREEMGSVESLLLSDSEDGRNFHAWHYSSQIASWRDAFLSLLSVVQKKSRKEEKENKEKKKKGANIDRRHLAKKGEAASQEKGEEDGEEEESEEEEKRRRDSEEEERMLQFTKRLIDKDFSNYTAWLYREQALFPSPCLAHRQVSTSSSSSLCRGCSFLRQSHKEAFEKELAWIWQGLYTEPNDQTLWRTYTSIILRFYHRQLKQRLLPSPHLVDLSSFSLPFNRKTHRHQPIDSSSLSSSPSSSSSSSLSSSCQSKDGGEESLVKETAHREETERDGVASEERKKGKEKRKMRIGWCFHFSSFCCIDTKESKCLLEVSRKDKERRERKKTTYSLAGDWKGLTSLSSRLSQGFNT</sequence>
<comment type="similarity">
    <text evidence="1 6">Belongs to the protein prenyltransferase subunit alpha family.</text>
</comment>
<dbReference type="EC" id="2.5.1.60" evidence="6"/>
<feature type="non-terminal residue" evidence="8">
    <location>
        <position position="665"/>
    </location>
</feature>
<feature type="region of interest" description="Disordered" evidence="7">
    <location>
        <begin position="537"/>
        <end position="596"/>
    </location>
</feature>
<feature type="compositionally biased region" description="Basic and acidic residues" evidence="7">
    <location>
        <begin position="360"/>
        <end position="392"/>
    </location>
</feature>
<accession>A0A2C6KWE4</accession>
<protein>
    <recommendedName>
        <fullName evidence="6">Geranylgeranyl transferase type-2 subunit alpha</fullName>
        <ecNumber evidence="6">2.5.1.60</ecNumber>
    </recommendedName>
    <alternativeName>
        <fullName evidence="6">Geranylgeranyl transferase type II subunit alpha</fullName>
    </alternativeName>
</protein>
<name>A0A2C6KWE4_9APIC</name>
<dbReference type="Gene3D" id="1.25.40.120">
    <property type="entry name" value="Protein prenylyltransferase"/>
    <property type="match status" value="2"/>
</dbReference>
<evidence type="ECO:0000256" key="7">
    <source>
        <dbReference type="SAM" id="MobiDB-lite"/>
    </source>
</evidence>
<feature type="compositionally biased region" description="Low complexity" evidence="7">
    <location>
        <begin position="545"/>
        <end position="563"/>
    </location>
</feature>
<evidence type="ECO:0000313" key="9">
    <source>
        <dbReference type="Proteomes" id="UP000221165"/>
    </source>
</evidence>
<feature type="compositionally biased region" description="Acidic residues" evidence="7">
    <location>
        <begin position="119"/>
        <end position="129"/>
    </location>
</feature>
<comment type="function">
    <text evidence="6">Catalyzes the transfer of a geranyl-geranyl moiety from geranyl-geranyl pyrophosphate to cysteines occuring in specific C-terminal amino acid sequences.</text>
</comment>
<dbReference type="EMBL" id="MIGC01002781">
    <property type="protein sequence ID" value="PHJ20404.1"/>
    <property type="molecule type" value="Genomic_DNA"/>
</dbReference>
<dbReference type="PANTHER" id="PTHR11129">
    <property type="entry name" value="PROTEIN FARNESYLTRANSFERASE ALPHA SUBUNIT/RAB GERANYLGERANYL TRANSFERASE ALPHA SUBUNIT"/>
    <property type="match status" value="1"/>
</dbReference>
<dbReference type="SUPFAM" id="SSF48439">
    <property type="entry name" value="Protein prenylyltransferase"/>
    <property type="match status" value="1"/>
</dbReference>
<dbReference type="PROSITE" id="PS51147">
    <property type="entry name" value="PFTA"/>
    <property type="match status" value="1"/>
</dbReference>
<keyword evidence="3 6" id="KW-0808">Transferase</keyword>
<evidence type="ECO:0000256" key="5">
    <source>
        <dbReference type="ARBA" id="ARBA00047658"/>
    </source>
</evidence>
<evidence type="ECO:0000256" key="4">
    <source>
        <dbReference type="ARBA" id="ARBA00022737"/>
    </source>
</evidence>
<keyword evidence="2 6" id="KW-0637">Prenyltransferase</keyword>
<evidence type="ECO:0000256" key="1">
    <source>
        <dbReference type="ARBA" id="ARBA00006734"/>
    </source>
</evidence>
<dbReference type="GO" id="GO:0097354">
    <property type="term" value="P:prenylation"/>
    <property type="evidence" value="ECO:0007669"/>
    <property type="project" value="UniProtKB-UniRule"/>
</dbReference>
<evidence type="ECO:0000313" key="8">
    <source>
        <dbReference type="EMBL" id="PHJ20404.1"/>
    </source>
</evidence>
<comment type="catalytic activity">
    <reaction evidence="5 6">
        <text>geranylgeranyl diphosphate + L-cysteinyl-[protein] = S-geranylgeranyl-L-cysteinyl-[protein] + diphosphate</text>
        <dbReference type="Rhea" id="RHEA:21240"/>
        <dbReference type="Rhea" id="RHEA-COMP:10131"/>
        <dbReference type="Rhea" id="RHEA-COMP:11537"/>
        <dbReference type="ChEBI" id="CHEBI:29950"/>
        <dbReference type="ChEBI" id="CHEBI:33019"/>
        <dbReference type="ChEBI" id="CHEBI:57533"/>
        <dbReference type="ChEBI" id="CHEBI:86021"/>
        <dbReference type="EC" id="2.5.1.60"/>
    </reaction>
</comment>
<feature type="compositionally biased region" description="Basic and acidic residues" evidence="7">
    <location>
        <begin position="185"/>
        <end position="205"/>
    </location>
</feature>
<proteinExistence type="inferred from homology"/>
<dbReference type="PANTHER" id="PTHR11129:SF2">
    <property type="entry name" value="GERANYLGERANYL TRANSFERASE TYPE-2 SUBUNIT ALPHA"/>
    <property type="match status" value="1"/>
</dbReference>
<dbReference type="VEuPathDB" id="ToxoDB:CSUI_005765"/>
<keyword evidence="8" id="KW-0472">Membrane</keyword>
<feature type="region of interest" description="Disordered" evidence="7">
    <location>
        <begin position="359"/>
        <end position="414"/>
    </location>
</feature>
<keyword evidence="4" id="KW-0677">Repeat</keyword>
<gene>
    <name evidence="8" type="ORF">CSUI_005765</name>
</gene>
<dbReference type="GeneID" id="94429146"/>
<evidence type="ECO:0000256" key="3">
    <source>
        <dbReference type="ARBA" id="ARBA00022679"/>
    </source>
</evidence>
<reference evidence="8 9" key="1">
    <citation type="journal article" date="2017" name="Int. J. Parasitol.">
        <title>The genome of the protozoan parasite Cystoisospora suis and a reverse vaccinology approach to identify vaccine candidates.</title>
        <authorList>
            <person name="Palmieri N."/>
            <person name="Shrestha A."/>
            <person name="Ruttkowski B."/>
            <person name="Beck T."/>
            <person name="Vogl C."/>
            <person name="Tomley F."/>
            <person name="Blake D.P."/>
            <person name="Joachim A."/>
        </authorList>
    </citation>
    <scope>NUCLEOTIDE SEQUENCE [LARGE SCALE GENOMIC DNA]</scope>
    <source>
        <strain evidence="8 9">Wien I</strain>
    </source>
</reference>
<keyword evidence="9" id="KW-1185">Reference proteome</keyword>
<dbReference type="Proteomes" id="UP000221165">
    <property type="component" value="Unassembled WGS sequence"/>
</dbReference>
<evidence type="ECO:0000256" key="2">
    <source>
        <dbReference type="ARBA" id="ARBA00022602"/>
    </source>
</evidence>
<comment type="caution">
    <text evidence="8">The sequence shown here is derived from an EMBL/GenBank/DDBJ whole genome shotgun (WGS) entry which is preliminary data.</text>
</comment>
<feature type="region of interest" description="Disordered" evidence="7">
    <location>
        <begin position="185"/>
        <end position="208"/>
    </location>
</feature>
<dbReference type="OrthoDB" id="1658at2759"/>
<organism evidence="8 9">
    <name type="scientific">Cystoisospora suis</name>
    <dbReference type="NCBI Taxonomy" id="483139"/>
    <lineage>
        <taxon>Eukaryota</taxon>
        <taxon>Sar</taxon>
        <taxon>Alveolata</taxon>
        <taxon>Apicomplexa</taxon>
        <taxon>Conoidasida</taxon>
        <taxon>Coccidia</taxon>
        <taxon>Eucoccidiorida</taxon>
        <taxon>Eimeriorina</taxon>
        <taxon>Sarcocystidae</taxon>
        <taxon>Cystoisospora</taxon>
    </lineage>
</organism>
<evidence type="ECO:0000256" key="6">
    <source>
        <dbReference type="RuleBase" id="RU367120"/>
    </source>
</evidence>
<dbReference type="Pfam" id="PF01239">
    <property type="entry name" value="PPTA"/>
    <property type="match status" value="1"/>
</dbReference>
<dbReference type="GO" id="GO:0005968">
    <property type="term" value="C:Rab-protein geranylgeranyltransferase complex"/>
    <property type="evidence" value="ECO:0007669"/>
    <property type="project" value="TreeGrafter"/>
</dbReference>
<feature type="compositionally biased region" description="Acidic residues" evidence="7">
    <location>
        <begin position="84"/>
        <end position="93"/>
    </location>
</feature>
<feature type="compositionally biased region" description="Acidic residues" evidence="7">
    <location>
        <begin position="393"/>
        <end position="404"/>
    </location>
</feature>
<dbReference type="AlphaFoldDB" id="A0A2C6KWE4"/>
<feature type="compositionally biased region" description="Low complexity" evidence="7">
    <location>
        <begin position="148"/>
        <end position="168"/>
    </location>
</feature>
<feature type="compositionally biased region" description="Basic and acidic residues" evidence="7">
    <location>
        <begin position="94"/>
        <end position="103"/>
    </location>
</feature>
<feature type="compositionally biased region" description="Basic and acidic residues" evidence="7">
    <location>
        <begin position="568"/>
        <end position="596"/>
    </location>
</feature>
<feature type="region of interest" description="Disordered" evidence="7">
    <location>
        <begin position="81"/>
        <end position="168"/>
    </location>
</feature>